<dbReference type="SMART" id="SM01043">
    <property type="entry name" value="BTAD"/>
    <property type="match status" value="1"/>
</dbReference>
<evidence type="ECO:0000256" key="2">
    <source>
        <dbReference type="ARBA" id="ARBA00022840"/>
    </source>
</evidence>
<dbReference type="PANTHER" id="PTHR16305:SF28">
    <property type="entry name" value="GUANYLATE CYCLASE DOMAIN-CONTAINING PROTEIN"/>
    <property type="match status" value="1"/>
</dbReference>
<dbReference type="Gene3D" id="1.25.40.10">
    <property type="entry name" value="Tetratricopeptide repeat domain"/>
    <property type="match status" value="1"/>
</dbReference>
<keyword evidence="5" id="KW-1185">Reference proteome</keyword>
<dbReference type="Pfam" id="PF03704">
    <property type="entry name" value="BTAD"/>
    <property type="match status" value="1"/>
</dbReference>
<dbReference type="SUPFAM" id="SSF55073">
    <property type="entry name" value="Nucleotide cyclase"/>
    <property type="match status" value="1"/>
</dbReference>
<dbReference type="InterPro" id="IPR027417">
    <property type="entry name" value="P-loop_NTPase"/>
</dbReference>
<dbReference type="EMBL" id="AP012342">
    <property type="protein sequence ID" value="BAM07967.1"/>
    <property type="molecule type" value="Genomic_DNA"/>
</dbReference>
<reference evidence="5" key="2">
    <citation type="submission" date="2012-03" db="EMBL/GenBank/DDBJ databases">
        <title>The complete genome sequence of the pioneer microbe on fresh volcanic deposit, Leptospirillum ferrooxidans strain C2-3.</title>
        <authorList>
            <person name="Fujimura R."/>
            <person name="Sato Y."/>
            <person name="Nishizawa T."/>
            <person name="Nanba K."/>
            <person name="Oshima K."/>
            <person name="Hattori M."/>
            <person name="Kamijo T."/>
            <person name="Ohta H."/>
        </authorList>
    </citation>
    <scope>NUCLEOTIDE SEQUENCE [LARGE SCALE GENOMIC DNA]</scope>
    <source>
        <strain evidence="5">C2-3</strain>
    </source>
</reference>
<dbReference type="InterPro" id="IPR041664">
    <property type="entry name" value="AAA_16"/>
</dbReference>
<dbReference type="InterPro" id="IPR029787">
    <property type="entry name" value="Nucleotide_cyclase"/>
</dbReference>
<evidence type="ECO:0000313" key="4">
    <source>
        <dbReference type="EMBL" id="BAM07967.1"/>
    </source>
</evidence>
<evidence type="ECO:0000256" key="1">
    <source>
        <dbReference type="ARBA" id="ARBA00022741"/>
    </source>
</evidence>
<dbReference type="SUPFAM" id="SSF48452">
    <property type="entry name" value="TPR-like"/>
    <property type="match status" value="1"/>
</dbReference>
<evidence type="ECO:0000313" key="5">
    <source>
        <dbReference type="Proteomes" id="UP000007382"/>
    </source>
</evidence>
<reference evidence="4 5" key="1">
    <citation type="journal article" date="2012" name="J. Bacteriol.">
        <title>Complete Genome Sequence of Leptospirillum ferrooxidans Strain C2-3, Isolated from a Fresh Volcanic Ash Deposit on the Island of Miyake, Japan.</title>
        <authorList>
            <person name="Fujimura R."/>
            <person name="Sato Y."/>
            <person name="Nishizawa T."/>
            <person name="Oshima K."/>
            <person name="Kim S.-W."/>
            <person name="Hattori M."/>
            <person name="Kamijo T."/>
            <person name="Ohta H."/>
        </authorList>
    </citation>
    <scope>NUCLEOTIDE SEQUENCE [LARGE SCALE GENOMIC DNA]</scope>
    <source>
        <strain evidence="4 5">C2-3</strain>
    </source>
</reference>
<dbReference type="Proteomes" id="UP000007382">
    <property type="component" value="Chromosome"/>
</dbReference>
<dbReference type="Gene3D" id="3.40.50.300">
    <property type="entry name" value="P-loop containing nucleotide triphosphate hydrolases"/>
    <property type="match status" value="1"/>
</dbReference>
<keyword evidence="1" id="KW-0547">Nucleotide-binding</keyword>
<dbReference type="HOGENOM" id="CLU_383013_0_0_0"/>
<protein>
    <recommendedName>
        <fullName evidence="3">Bacterial transcriptional activator domain-containing protein</fullName>
    </recommendedName>
</protein>
<dbReference type="PATRIC" id="fig|1162668.3.peg.2720"/>
<gene>
    <name evidence="4" type="ordered locus">LFE_2295</name>
</gene>
<feature type="domain" description="Bacterial transcriptional activator" evidence="3">
    <location>
        <begin position="1"/>
        <end position="112"/>
    </location>
</feature>
<organism evidence="4 5">
    <name type="scientific">Leptospirillum ferrooxidans (strain C2-3)</name>
    <dbReference type="NCBI Taxonomy" id="1162668"/>
    <lineage>
        <taxon>Bacteria</taxon>
        <taxon>Pseudomonadati</taxon>
        <taxon>Nitrospirota</taxon>
        <taxon>Nitrospiria</taxon>
        <taxon>Nitrospirales</taxon>
        <taxon>Nitrospiraceae</taxon>
        <taxon>Leptospirillum</taxon>
    </lineage>
</organism>
<evidence type="ECO:0000259" key="3">
    <source>
        <dbReference type="SMART" id="SM01043"/>
    </source>
</evidence>
<keyword evidence="2" id="KW-0067">ATP-binding</keyword>
<dbReference type="PANTHER" id="PTHR16305">
    <property type="entry name" value="TESTICULAR SOLUBLE ADENYLYL CYCLASE"/>
    <property type="match status" value="1"/>
</dbReference>
<dbReference type="GO" id="GO:0005737">
    <property type="term" value="C:cytoplasm"/>
    <property type="evidence" value="ECO:0007669"/>
    <property type="project" value="TreeGrafter"/>
</dbReference>
<dbReference type="InterPro" id="IPR011990">
    <property type="entry name" value="TPR-like_helical_dom_sf"/>
</dbReference>
<dbReference type="SUPFAM" id="SSF52540">
    <property type="entry name" value="P-loop containing nucleoside triphosphate hydrolases"/>
    <property type="match status" value="1"/>
</dbReference>
<dbReference type="KEGG" id="lfc:LFE_2295"/>
<dbReference type="Pfam" id="PF13191">
    <property type="entry name" value="AAA_16"/>
    <property type="match status" value="1"/>
</dbReference>
<dbReference type="AlphaFoldDB" id="I0IRR8"/>
<dbReference type="eggNOG" id="COG3899">
    <property type="taxonomic scope" value="Bacteria"/>
</dbReference>
<sequence length="722" mass="82159">MEGWELSGSEPFDDWAIGIRDQMETLALNRLKKVLKHYKNQGDIQKALFHARSMASVNIDQEPFQAELFTSLEEAGCQEEILERFKEIRSRCRDLFGIEPDDRIRQIYERAINGKGLITSVPLRKTEPLLEWRPMIYLAIAVSFLSVEDPDEQFGWVERVIEISHTLIEHYGGIPAQHFGTLIVGTFGHPHIREQMSIHALLCALGIRNKVDAIAASGQGLSVCIGIHGEPAIVADKNTSVSLAGNAIKTAISLAENGKHSEVLATGQALERTHGHVLSHPVPDSPDGTPPHRTYRVISSIDVRQRFREIDGESKPPFVGRETELYRLTEIWERVLQSQCAIFGIRGEKGMGKSRLLCHFLKKTQTGPVLVRTIFCRPETQGSPFFPMADEIRESFAVGKLLDQKTLEKMFDAVGIRSPYRHRLGKVLSQILEVPLESSGENTPIPKEELYQEAIELFTRFMLLRPDKTPLILAIEDIHWGDPYTLRILKRIGVAPPAAPFLLLFTSRDTADRSGVDFWRVEHVLLGPLPSRDIRTFLEEMDHQGQLGPEIMGKIEKDSDGIPLFVEELVRYYQNTPNTHSLHPCQLPGTLEDFLAHKLHSTGENRFLLGKAAVLGESFTRELLLPLCSEEEKKNLDSRLEGLIQSKILKFTEVDGHILYSFSNTLLRYRAYQTLTDRRRRELHRRTLHLLESRETPFSHDPEKEIHFHRKMSEHQGRRSPI</sequence>
<accession>I0IRR8</accession>
<dbReference type="GO" id="GO:0005524">
    <property type="term" value="F:ATP binding"/>
    <property type="evidence" value="ECO:0007669"/>
    <property type="project" value="UniProtKB-KW"/>
</dbReference>
<dbReference type="STRING" id="1162668.LFE_2295"/>
<name>I0IRR8_LEPFC</name>
<proteinExistence type="predicted"/>
<dbReference type="Gene3D" id="3.30.70.1230">
    <property type="entry name" value="Nucleotide cyclase"/>
    <property type="match status" value="1"/>
</dbReference>
<dbReference type="InterPro" id="IPR005158">
    <property type="entry name" value="BTAD"/>
</dbReference>
<dbReference type="GO" id="GO:0004016">
    <property type="term" value="F:adenylate cyclase activity"/>
    <property type="evidence" value="ECO:0007669"/>
    <property type="project" value="TreeGrafter"/>
</dbReference>